<organism evidence="5 6">
    <name type="scientific">Heterodera trifolii</name>
    <dbReference type="NCBI Taxonomy" id="157864"/>
    <lineage>
        <taxon>Eukaryota</taxon>
        <taxon>Metazoa</taxon>
        <taxon>Ecdysozoa</taxon>
        <taxon>Nematoda</taxon>
        <taxon>Chromadorea</taxon>
        <taxon>Rhabditida</taxon>
        <taxon>Tylenchina</taxon>
        <taxon>Tylenchomorpha</taxon>
        <taxon>Tylenchoidea</taxon>
        <taxon>Heteroderidae</taxon>
        <taxon>Heteroderinae</taxon>
        <taxon>Heterodera</taxon>
    </lineage>
</organism>
<feature type="compositionally biased region" description="Basic and acidic residues" evidence="2">
    <location>
        <begin position="389"/>
        <end position="407"/>
    </location>
</feature>
<keyword evidence="1" id="KW-1015">Disulfide bond</keyword>
<evidence type="ECO:0000313" key="6">
    <source>
        <dbReference type="Proteomes" id="UP001620626"/>
    </source>
</evidence>
<evidence type="ECO:0000256" key="1">
    <source>
        <dbReference type="PROSITE-ProRule" id="PRU01005"/>
    </source>
</evidence>
<feature type="signal peptide" evidence="3">
    <location>
        <begin position="1"/>
        <end position="29"/>
    </location>
</feature>
<feature type="disulfide bond" evidence="1">
    <location>
        <begin position="115"/>
        <end position="149"/>
    </location>
</feature>
<keyword evidence="3" id="KW-0732">Signal</keyword>
<comment type="caution">
    <text evidence="5">The sequence shown here is derived from an EMBL/GenBank/DDBJ whole genome shotgun (WGS) entry which is preliminary data.</text>
</comment>
<sequence>MPAAAAVASLALSCFCVAVISSFCCLSAAFPPPPSCFSSLTQPPLTNSVSASLSSQIKPKCASPLNRLLFCSLSASSCAPSTKYPFAGWSVTSPSSVPSSATSVAEEKEEKRNACFDQSSKCADFAKLCSASLYRLFLHTHCALSCGFCGNETVSGRGIGKGVRAPTKSWKIGEKDGRWNGKMEGAMAKPTQKVPKSTEQTIGTTSEAITKRTETEENWKKVDTTTANGQSTEEEKCEWKGGGRRRKRRNAKEGGGGGKEGMPKRGEEEEKKECQRGGRRRKGRNAKEGGGGGKEGMPKRGEEEERKECQRGGRRRKGRNAKEGEEEERKECQRGGRRRKGRNAKEGGGGGKEGMPKRGEEEERKECQRGGRRRKGRNAKEGGGGGKEGMPKRGEEEERKECQRGGRGRAEIAMPLEENAIRCRKCCPIRRGRGEKLCGDGANVRKHRTERNYGRILQENVQNVLNCEENSTEREGKSIRKMRLNPKPISKLHLLIVRLNKTLFPLSKRIVKCFCIN</sequence>
<dbReference type="InterPro" id="IPR003582">
    <property type="entry name" value="ShKT_dom"/>
</dbReference>
<protein>
    <recommendedName>
        <fullName evidence="4">ShKT domain-containing protein</fullName>
    </recommendedName>
</protein>
<proteinExistence type="predicted"/>
<reference evidence="5 6" key="1">
    <citation type="submission" date="2024-10" db="EMBL/GenBank/DDBJ databases">
        <authorList>
            <person name="Kim D."/>
        </authorList>
    </citation>
    <scope>NUCLEOTIDE SEQUENCE [LARGE SCALE GENOMIC DNA]</scope>
    <source>
        <strain evidence="5">BH-2024</strain>
    </source>
</reference>
<dbReference type="EMBL" id="JBICBT010000218">
    <property type="protein sequence ID" value="KAL3120223.1"/>
    <property type="molecule type" value="Genomic_DNA"/>
</dbReference>
<feature type="compositionally biased region" description="Polar residues" evidence="2">
    <location>
        <begin position="194"/>
        <end position="208"/>
    </location>
</feature>
<comment type="caution">
    <text evidence="1">Lacks conserved residue(s) required for the propagation of feature annotation.</text>
</comment>
<dbReference type="Gene3D" id="1.10.10.1940">
    <property type="match status" value="1"/>
</dbReference>
<dbReference type="Pfam" id="PF01549">
    <property type="entry name" value="ShK"/>
    <property type="match status" value="1"/>
</dbReference>
<evidence type="ECO:0000313" key="5">
    <source>
        <dbReference type="EMBL" id="KAL3120223.1"/>
    </source>
</evidence>
<dbReference type="PROSITE" id="PS51670">
    <property type="entry name" value="SHKT"/>
    <property type="match status" value="1"/>
</dbReference>
<feature type="chain" id="PRO_5044791733" description="ShKT domain-containing protein" evidence="3">
    <location>
        <begin position="30"/>
        <end position="517"/>
    </location>
</feature>
<dbReference type="SMART" id="SM00254">
    <property type="entry name" value="ShKT"/>
    <property type="match status" value="1"/>
</dbReference>
<feature type="domain" description="ShKT" evidence="4">
    <location>
        <begin position="115"/>
        <end position="149"/>
    </location>
</feature>
<feature type="compositionally biased region" description="Basic and acidic residues" evidence="2">
    <location>
        <begin position="296"/>
        <end position="311"/>
    </location>
</feature>
<evidence type="ECO:0000256" key="3">
    <source>
        <dbReference type="SAM" id="SignalP"/>
    </source>
</evidence>
<feature type="compositionally biased region" description="Basic and acidic residues" evidence="2">
    <location>
        <begin position="172"/>
        <end position="181"/>
    </location>
</feature>
<dbReference type="Proteomes" id="UP001620626">
    <property type="component" value="Unassembled WGS sequence"/>
</dbReference>
<name>A0ABD2LYQ2_9BILA</name>
<dbReference type="AlphaFoldDB" id="A0ABD2LYQ2"/>
<feature type="compositionally biased region" description="Basic and acidic residues" evidence="2">
    <location>
        <begin position="320"/>
        <end position="334"/>
    </location>
</feature>
<evidence type="ECO:0000259" key="4">
    <source>
        <dbReference type="PROSITE" id="PS51670"/>
    </source>
</evidence>
<feature type="compositionally biased region" description="Basic and acidic residues" evidence="2">
    <location>
        <begin position="209"/>
        <end position="223"/>
    </location>
</feature>
<gene>
    <name evidence="5" type="ORF">niasHT_003553</name>
</gene>
<feature type="region of interest" description="Disordered" evidence="2">
    <location>
        <begin position="172"/>
        <end position="407"/>
    </location>
</feature>
<feature type="compositionally biased region" description="Basic and acidic residues" evidence="2">
    <location>
        <begin position="261"/>
        <end position="276"/>
    </location>
</feature>
<accession>A0ABD2LYQ2</accession>
<evidence type="ECO:0000256" key="2">
    <source>
        <dbReference type="SAM" id="MobiDB-lite"/>
    </source>
</evidence>
<feature type="compositionally biased region" description="Basic and acidic residues" evidence="2">
    <location>
        <begin position="354"/>
        <end position="369"/>
    </location>
</feature>
<keyword evidence="6" id="KW-1185">Reference proteome</keyword>